<keyword evidence="3" id="KW-1185">Reference proteome</keyword>
<dbReference type="Proteomes" id="UP001221898">
    <property type="component" value="Unassembled WGS sequence"/>
</dbReference>
<reference evidence="2" key="1">
    <citation type="journal article" date="2023" name="Science">
        <title>Genome structures resolve the early diversification of teleost fishes.</title>
        <authorList>
            <person name="Parey E."/>
            <person name="Louis A."/>
            <person name="Montfort J."/>
            <person name="Bouchez O."/>
            <person name="Roques C."/>
            <person name="Iampietro C."/>
            <person name="Lluch J."/>
            <person name="Castinel A."/>
            <person name="Donnadieu C."/>
            <person name="Desvignes T."/>
            <person name="Floi Bucao C."/>
            <person name="Jouanno E."/>
            <person name="Wen M."/>
            <person name="Mejri S."/>
            <person name="Dirks R."/>
            <person name="Jansen H."/>
            <person name="Henkel C."/>
            <person name="Chen W.J."/>
            <person name="Zahm M."/>
            <person name="Cabau C."/>
            <person name="Klopp C."/>
            <person name="Thompson A.W."/>
            <person name="Robinson-Rechavi M."/>
            <person name="Braasch I."/>
            <person name="Lecointre G."/>
            <person name="Bobe J."/>
            <person name="Postlethwait J.H."/>
            <person name="Berthelot C."/>
            <person name="Roest Crollius H."/>
            <person name="Guiguen Y."/>
        </authorList>
    </citation>
    <scope>NUCLEOTIDE SEQUENCE</scope>
    <source>
        <strain evidence="2">NC1722</strain>
    </source>
</reference>
<sequence length="192" mass="20894">MRGLPTVRVAVESSPAREQPEWVGAMMERMTELVRAVTLQPQGGAARSPGPMRCWGVAGPAIASGTAAIARRSRESGRESVWRAERTPGAMSHADLSPAEGAKRHSWEWGSTPPGAGDGAESVMVVGWTHAGNFAMSPSPWLGRRVRPWWTRVRLRQLMRPDMVPVGTQLEQASVQLRTVTGASPHVGEERW</sequence>
<proteinExistence type="predicted"/>
<feature type="region of interest" description="Disordered" evidence="1">
    <location>
        <begin position="72"/>
        <end position="120"/>
    </location>
</feature>
<gene>
    <name evidence="2" type="ORF">AAFF_G00014490</name>
</gene>
<evidence type="ECO:0000256" key="1">
    <source>
        <dbReference type="SAM" id="MobiDB-lite"/>
    </source>
</evidence>
<protein>
    <submittedName>
        <fullName evidence="2">Uncharacterized protein</fullName>
    </submittedName>
</protein>
<feature type="compositionally biased region" description="Basic and acidic residues" evidence="1">
    <location>
        <begin position="72"/>
        <end position="86"/>
    </location>
</feature>
<dbReference type="AlphaFoldDB" id="A0AAD7R2P9"/>
<comment type="caution">
    <text evidence="2">The sequence shown here is derived from an EMBL/GenBank/DDBJ whole genome shotgun (WGS) entry which is preliminary data.</text>
</comment>
<evidence type="ECO:0000313" key="3">
    <source>
        <dbReference type="Proteomes" id="UP001221898"/>
    </source>
</evidence>
<dbReference type="EMBL" id="JAINUG010001031">
    <property type="protein sequence ID" value="KAJ8358337.1"/>
    <property type="molecule type" value="Genomic_DNA"/>
</dbReference>
<organism evidence="2 3">
    <name type="scientific">Aldrovandia affinis</name>
    <dbReference type="NCBI Taxonomy" id="143900"/>
    <lineage>
        <taxon>Eukaryota</taxon>
        <taxon>Metazoa</taxon>
        <taxon>Chordata</taxon>
        <taxon>Craniata</taxon>
        <taxon>Vertebrata</taxon>
        <taxon>Euteleostomi</taxon>
        <taxon>Actinopterygii</taxon>
        <taxon>Neopterygii</taxon>
        <taxon>Teleostei</taxon>
        <taxon>Notacanthiformes</taxon>
        <taxon>Halosauridae</taxon>
        <taxon>Aldrovandia</taxon>
    </lineage>
</organism>
<name>A0AAD7R2P9_9TELE</name>
<evidence type="ECO:0000313" key="2">
    <source>
        <dbReference type="EMBL" id="KAJ8358337.1"/>
    </source>
</evidence>
<accession>A0AAD7R2P9</accession>